<evidence type="ECO:0000256" key="3">
    <source>
        <dbReference type="PROSITE-ProRule" id="PRU00023"/>
    </source>
</evidence>
<feature type="repeat" description="ANK" evidence="3">
    <location>
        <begin position="300"/>
        <end position="332"/>
    </location>
</feature>
<dbReference type="Proteomes" id="UP000254866">
    <property type="component" value="Unassembled WGS sequence"/>
</dbReference>
<dbReference type="Pfam" id="PF12796">
    <property type="entry name" value="Ank_2"/>
    <property type="match status" value="2"/>
</dbReference>
<dbReference type="GeneID" id="43594105"/>
<feature type="repeat" description="ANK" evidence="3">
    <location>
        <begin position="267"/>
        <end position="299"/>
    </location>
</feature>
<dbReference type="PRINTS" id="PR01415">
    <property type="entry name" value="ANKYRIN"/>
</dbReference>
<evidence type="ECO:0000313" key="5">
    <source>
        <dbReference type="Proteomes" id="UP000254866"/>
    </source>
</evidence>
<dbReference type="InterPro" id="IPR036770">
    <property type="entry name" value="Ankyrin_rpt-contain_sf"/>
</dbReference>
<dbReference type="PROSITE" id="PS50088">
    <property type="entry name" value="ANK_REPEAT"/>
    <property type="match status" value="2"/>
</dbReference>
<gene>
    <name evidence="4" type="ORF">BP5553_01256</name>
</gene>
<dbReference type="RefSeq" id="XP_031873933.1">
    <property type="nucleotide sequence ID" value="XM_032009879.1"/>
</dbReference>
<keyword evidence="2 3" id="KW-0040">ANK repeat</keyword>
<dbReference type="PANTHER" id="PTHR24180:SF45">
    <property type="entry name" value="POLY [ADP-RIBOSE] POLYMERASE TANKYRASE"/>
    <property type="match status" value="1"/>
</dbReference>
<dbReference type="STRING" id="2656787.A0A370U0H9"/>
<reference evidence="4 5" key="1">
    <citation type="journal article" date="2018" name="IMA Fungus">
        <title>IMA Genome-F 9: Draft genome sequence of Annulohypoxylon stygium, Aspergillus mulundensis, Berkeleyomyces basicola (syn. Thielaviopsis basicola), Ceratocystis smalleyi, two Cercospora beticola strains, Coleophoma cylindrospora, Fusarium fracticaudum, Phialophora cf. hyalina, and Morchella septimelata.</title>
        <authorList>
            <person name="Wingfield B.D."/>
            <person name="Bills G.F."/>
            <person name="Dong Y."/>
            <person name="Huang W."/>
            <person name="Nel W.J."/>
            <person name="Swalarsk-Parry B.S."/>
            <person name="Vaghefi N."/>
            <person name="Wilken P.M."/>
            <person name="An Z."/>
            <person name="de Beer Z.W."/>
            <person name="De Vos L."/>
            <person name="Chen L."/>
            <person name="Duong T.A."/>
            <person name="Gao Y."/>
            <person name="Hammerbacher A."/>
            <person name="Kikkert J.R."/>
            <person name="Li Y."/>
            <person name="Li H."/>
            <person name="Li K."/>
            <person name="Li Q."/>
            <person name="Liu X."/>
            <person name="Ma X."/>
            <person name="Naidoo K."/>
            <person name="Pethybridge S.J."/>
            <person name="Sun J."/>
            <person name="Steenkamp E.T."/>
            <person name="van der Nest M.A."/>
            <person name="van Wyk S."/>
            <person name="Wingfield M.J."/>
            <person name="Xiong C."/>
            <person name="Yue Q."/>
            <person name="Zhang X."/>
        </authorList>
    </citation>
    <scope>NUCLEOTIDE SEQUENCE [LARGE SCALE GENOMIC DNA]</scope>
    <source>
        <strain evidence="4 5">BP 5553</strain>
    </source>
</reference>
<dbReference type="SUPFAM" id="SSF48403">
    <property type="entry name" value="Ankyrin repeat"/>
    <property type="match status" value="1"/>
</dbReference>
<accession>A0A370U0H9</accession>
<evidence type="ECO:0000256" key="2">
    <source>
        <dbReference type="ARBA" id="ARBA00023043"/>
    </source>
</evidence>
<dbReference type="PROSITE" id="PS50297">
    <property type="entry name" value="ANK_REP_REGION"/>
    <property type="match status" value="2"/>
</dbReference>
<organism evidence="4 5">
    <name type="scientific">Venustampulla echinocandica</name>
    <dbReference type="NCBI Taxonomy" id="2656787"/>
    <lineage>
        <taxon>Eukaryota</taxon>
        <taxon>Fungi</taxon>
        <taxon>Dikarya</taxon>
        <taxon>Ascomycota</taxon>
        <taxon>Pezizomycotina</taxon>
        <taxon>Leotiomycetes</taxon>
        <taxon>Helotiales</taxon>
        <taxon>Pleuroascaceae</taxon>
        <taxon>Venustampulla</taxon>
    </lineage>
</organism>
<dbReference type="EMBL" id="NPIC01000001">
    <property type="protein sequence ID" value="RDL41277.1"/>
    <property type="molecule type" value="Genomic_DNA"/>
</dbReference>
<evidence type="ECO:0000313" key="4">
    <source>
        <dbReference type="EMBL" id="RDL41277.1"/>
    </source>
</evidence>
<proteinExistence type="predicted"/>
<dbReference type="Gene3D" id="1.25.40.20">
    <property type="entry name" value="Ankyrin repeat-containing domain"/>
    <property type="match status" value="1"/>
</dbReference>
<evidence type="ECO:0000256" key="1">
    <source>
        <dbReference type="ARBA" id="ARBA00022737"/>
    </source>
</evidence>
<dbReference type="InterPro" id="IPR051637">
    <property type="entry name" value="Ank_repeat_dom-contain_49"/>
</dbReference>
<sequence length="355" mass="39748">MSGAEIVGVAAAAFQFAQFVGRLGELHSKLRTFQSALESLSEAAQTIESSTRRTKNESNALRRMKQGLEDSYHTLFALFRCWGKLRKRGTRSSLRLVVDYWFYENEGKEVVSRGVDEIVDRVKSIESALLSINTHVAYDSREVIFAIHERRPSSTPSTYSTSFEDDDTMTMCEIGEVKWNLELLIDEESDSDTSGLSGAIITAIENKESRVVAQLLANGEDPLAKDDNGWCAFHYAVRADSKKVMRELLRSKKVQRDIEGVDRRNKSGATPLHFASSIGRKSMARELLNAKADKNAVDNHNRSPLFVAVEGKHIGIVELLLDEGAKFEPSTPVRFKQMRNTINNNKSIMAKAQKV</sequence>
<keyword evidence="1" id="KW-0677">Repeat</keyword>
<name>A0A370U0H9_9HELO</name>
<dbReference type="OrthoDB" id="3556936at2759"/>
<dbReference type="PANTHER" id="PTHR24180">
    <property type="entry name" value="CYCLIN-DEPENDENT KINASE INHIBITOR 2C-RELATED"/>
    <property type="match status" value="1"/>
</dbReference>
<dbReference type="AlphaFoldDB" id="A0A370U0H9"/>
<dbReference type="SMART" id="SM00248">
    <property type="entry name" value="ANK"/>
    <property type="match status" value="3"/>
</dbReference>
<comment type="caution">
    <text evidence="4">The sequence shown here is derived from an EMBL/GenBank/DDBJ whole genome shotgun (WGS) entry which is preliminary data.</text>
</comment>
<dbReference type="InterPro" id="IPR002110">
    <property type="entry name" value="Ankyrin_rpt"/>
</dbReference>
<protein>
    <submittedName>
        <fullName evidence="4">Uncharacterized protein</fullName>
    </submittedName>
</protein>
<keyword evidence="5" id="KW-1185">Reference proteome</keyword>